<accession>A0A7X0ESU3</accession>
<reference evidence="1 2" key="1">
    <citation type="submission" date="2020-08" db="EMBL/GenBank/DDBJ databases">
        <title>Functional genomics of gut bacteria from endangered species of beetles.</title>
        <authorList>
            <person name="Carlos-Shanley C."/>
        </authorList>
    </citation>
    <scope>NUCLEOTIDE SEQUENCE [LARGE SCALE GENOMIC DNA]</scope>
    <source>
        <strain evidence="1 2">S00202</strain>
    </source>
</reference>
<gene>
    <name evidence="1" type="ORF">HNP49_002845</name>
</gene>
<keyword evidence="2" id="KW-1185">Reference proteome</keyword>
<comment type="caution">
    <text evidence="1">The sequence shown here is derived from an EMBL/GenBank/DDBJ whole genome shotgun (WGS) entry which is preliminary data.</text>
</comment>
<organism evidence="1 2">
    <name type="scientific">Pseudomonas fluvialis</name>
    <dbReference type="NCBI Taxonomy" id="1793966"/>
    <lineage>
        <taxon>Bacteria</taxon>
        <taxon>Pseudomonadati</taxon>
        <taxon>Pseudomonadota</taxon>
        <taxon>Gammaproteobacteria</taxon>
        <taxon>Pseudomonadales</taxon>
        <taxon>Pseudomonadaceae</taxon>
        <taxon>Pseudomonas</taxon>
    </lineage>
</organism>
<proteinExistence type="predicted"/>
<dbReference type="Gene3D" id="2.30.30.830">
    <property type="match status" value="1"/>
</dbReference>
<dbReference type="RefSeq" id="WP_260407199.1">
    <property type="nucleotide sequence ID" value="NZ_JACHLL010000005.1"/>
</dbReference>
<dbReference type="AlphaFoldDB" id="A0A7X0ESU3"/>
<dbReference type="Proteomes" id="UP000557193">
    <property type="component" value="Unassembled WGS sequence"/>
</dbReference>
<sequence>MSLIALLFCLTALAALDPTQPPQGHAAEPADAAQALQLQAIIRGSHGQRAVINGQSLKVGEQLGSSRLKAIYPRAVLIERQGQQELLRLAEPIVKPSR</sequence>
<evidence type="ECO:0000313" key="2">
    <source>
        <dbReference type="Proteomes" id="UP000557193"/>
    </source>
</evidence>
<protein>
    <submittedName>
        <fullName evidence="1">MSHA biogenesis protein MshK</fullName>
    </submittedName>
</protein>
<name>A0A7X0ESU3_9PSED</name>
<dbReference type="EMBL" id="JACHLL010000005">
    <property type="protein sequence ID" value="MBB6342663.1"/>
    <property type="molecule type" value="Genomic_DNA"/>
</dbReference>
<evidence type="ECO:0000313" key="1">
    <source>
        <dbReference type="EMBL" id="MBB6342663.1"/>
    </source>
</evidence>